<gene>
    <name evidence="3" type="ORF">A2571_02940</name>
</gene>
<accession>A0A1G2QDY6</accession>
<dbReference type="SUPFAM" id="SSF53271">
    <property type="entry name" value="PRTase-like"/>
    <property type="match status" value="1"/>
</dbReference>
<dbReference type="Gene3D" id="3.40.50.2020">
    <property type="match status" value="1"/>
</dbReference>
<proteinExistence type="inferred from homology"/>
<evidence type="ECO:0000256" key="1">
    <source>
        <dbReference type="ARBA" id="ARBA00008007"/>
    </source>
</evidence>
<comment type="caution">
    <text evidence="3">The sequence shown here is derived from an EMBL/GenBank/DDBJ whole genome shotgun (WGS) entry which is preliminary data.</text>
</comment>
<evidence type="ECO:0000259" key="2">
    <source>
        <dbReference type="Pfam" id="PF00156"/>
    </source>
</evidence>
<dbReference type="InterPro" id="IPR051910">
    <property type="entry name" value="ComF/GntX_DNA_util-trans"/>
</dbReference>
<dbReference type="STRING" id="1802438.A2571_02940"/>
<evidence type="ECO:0000313" key="3">
    <source>
        <dbReference type="EMBL" id="OHA58192.1"/>
    </source>
</evidence>
<evidence type="ECO:0000313" key="4">
    <source>
        <dbReference type="Proteomes" id="UP000177043"/>
    </source>
</evidence>
<reference evidence="3 4" key="1">
    <citation type="journal article" date="2016" name="Nat. Commun.">
        <title>Thousands of microbial genomes shed light on interconnected biogeochemical processes in an aquifer system.</title>
        <authorList>
            <person name="Anantharaman K."/>
            <person name="Brown C.T."/>
            <person name="Hug L.A."/>
            <person name="Sharon I."/>
            <person name="Castelle C.J."/>
            <person name="Probst A.J."/>
            <person name="Thomas B.C."/>
            <person name="Singh A."/>
            <person name="Wilkins M.J."/>
            <person name="Karaoz U."/>
            <person name="Brodie E.L."/>
            <person name="Williams K.H."/>
            <person name="Hubbard S.S."/>
            <person name="Banfield J.F."/>
        </authorList>
    </citation>
    <scope>NUCLEOTIDE SEQUENCE [LARGE SCALE GENOMIC DNA]</scope>
</reference>
<dbReference type="PANTHER" id="PTHR47505:SF1">
    <property type="entry name" value="DNA UTILIZATION PROTEIN YHGH"/>
    <property type="match status" value="1"/>
</dbReference>
<dbReference type="InterPro" id="IPR029057">
    <property type="entry name" value="PRTase-like"/>
</dbReference>
<name>A0A1G2QDY6_9BACT</name>
<dbReference type="Proteomes" id="UP000177043">
    <property type="component" value="Unassembled WGS sequence"/>
</dbReference>
<comment type="similarity">
    <text evidence="1">Belongs to the ComF/GntX family.</text>
</comment>
<dbReference type="PANTHER" id="PTHR47505">
    <property type="entry name" value="DNA UTILIZATION PROTEIN YHGH"/>
    <property type="match status" value="1"/>
</dbReference>
<sequence length="220" mass="24744">MFKFFAKLIHIATKIFFPHYCVGCGKNNILLCSTCAPKLERNFSEEENIITALAYSDRAVRQLIWLMKYRGSSEATLILAQKLEEAILHHLSDVPDFFVTTEKILLVPVPMTRKHQRRRGWNQALLLAQTIAQISPASFTVSQAVVKVKDTKSQVHCQNKQERLQNLKNAFGLSPTADIAGKIVIVIDDVTTTGTTLTEIMRVLKQKPPRRLYSAAVAHG</sequence>
<dbReference type="Pfam" id="PF00156">
    <property type="entry name" value="Pribosyltran"/>
    <property type="match status" value="1"/>
</dbReference>
<dbReference type="AlphaFoldDB" id="A0A1G2QDY6"/>
<dbReference type="EMBL" id="MHTJ01000004">
    <property type="protein sequence ID" value="OHA58192.1"/>
    <property type="molecule type" value="Genomic_DNA"/>
</dbReference>
<feature type="domain" description="Phosphoribosyltransferase" evidence="2">
    <location>
        <begin position="124"/>
        <end position="218"/>
    </location>
</feature>
<organism evidence="3 4">
    <name type="scientific">Candidatus Vogelbacteria bacterium RIFOXYD1_FULL_44_32</name>
    <dbReference type="NCBI Taxonomy" id="1802438"/>
    <lineage>
        <taxon>Bacteria</taxon>
        <taxon>Candidatus Vogeliibacteriota</taxon>
    </lineage>
</organism>
<dbReference type="InterPro" id="IPR000836">
    <property type="entry name" value="PRTase_dom"/>
</dbReference>
<protein>
    <recommendedName>
        <fullName evidence="2">Phosphoribosyltransferase domain-containing protein</fullName>
    </recommendedName>
</protein>